<dbReference type="RefSeq" id="WP_120540611.1">
    <property type="nucleotide sequence ID" value="NZ_RAVZ01000056.1"/>
</dbReference>
<dbReference type="PROSITE" id="PS50297">
    <property type="entry name" value="ANK_REP_REGION"/>
    <property type="match status" value="4"/>
</dbReference>
<evidence type="ECO:0000256" key="3">
    <source>
        <dbReference type="PROSITE-ProRule" id="PRU00023"/>
    </source>
</evidence>
<dbReference type="SMART" id="SM00248">
    <property type="entry name" value="ANK"/>
    <property type="match status" value="8"/>
</dbReference>
<dbReference type="PANTHER" id="PTHR24126:SF14">
    <property type="entry name" value="ANK_REP_REGION DOMAIN-CONTAINING PROTEIN"/>
    <property type="match status" value="1"/>
</dbReference>
<protein>
    <submittedName>
        <fullName evidence="5">Ankyrin repeat domain-containing protein</fullName>
    </submittedName>
</protein>
<feature type="repeat" description="ANK" evidence="3">
    <location>
        <begin position="66"/>
        <end position="98"/>
    </location>
</feature>
<feature type="repeat" description="ANK" evidence="3">
    <location>
        <begin position="269"/>
        <end position="301"/>
    </location>
</feature>
<evidence type="ECO:0000256" key="4">
    <source>
        <dbReference type="SAM" id="MobiDB-lite"/>
    </source>
</evidence>
<dbReference type="PANTHER" id="PTHR24126">
    <property type="entry name" value="ANKYRIN REPEAT, PH AND SEC7 DOMAIN CONTAINING PROTEIN SECG-RELATED"/>
    <property type="match status" value="1"/>
</dbReference>
<dbReference type="PRINTS" id="PR01415">
    <property type="entry name" value="ANKYRIN"/>
</dbReference>
<dbReference type="EMBL" id="RAVZ01000056">
    <property type="protein sequence ID" value="RKG90372.1"/>
    <property type="molecule type" value="Genomic_DNA"/>
</dbReference>
<dbReference type="Proteomes" id="UP000268094">
    <property type="component" value="Unassembled WGS sequence"/>
</dbReference>
<evidence type="ECO:0000313" key="6">
    <source>
        <dbReference type="Proteomes" id="UP000268094"/>
    </source>
</evidence>
<evidence type="ECO:0000313" key="5">
    <source>
        <dbReference type="EMBL" id="RKG90372.1"/>
    </source>
</evidence>
<evidence type="ECO:0000256" key="2">
    <source>
        <dbReference type="ARBA" id="ARBA00023043"/>
    </source>
</evidence>
<comment type="caution">
    <text evidence="5">The sequence shown here is derived from an EMBL/GenBank/DDBJ whole genome shotgun (WGS) entry which is preliminary data.</text>
</comment>
<proteinExistence type="predicted"/>
<keyword evidence="1" id="KW-0677">Repeat</keyword>
<dbReference type="AlphaFoldDB" id="A0A3A8J3W7"/>
<name>A0A3A8J3W7_9BACT</name>
<dbReference type="OrthoDB" id="5504283at2"/>
<feature type="repeat" description="ANK" evidence="3">
    <location>
        <begin position="134"/>
        <end position="166"/>
    </location>
</feature>
<accession>A0A3A8J3W7</accession>
<dbReference type="InterPro" id="IPR036770">
    <property type="entry name" value="Ankyrin_rpt-contain_sf"/>
</dbReference>
<gene>
    <name evidence="5" type="ORF">D7V88_11175</name>
</gene>
<keyword evidence="2 3" id="KW-0040">ANK repeat</keyword>
<feature type="region of interest" description="Disordered" evidence="4">
    <location>
        <begin position="1"/>
        <end position="41"/>
    </location>
</feature>
<dbReference type="InterPro" id="IPR002110">
    <property type="entry name" value="Ankyrin_rpt"/>
</dbReference>
<dbReference type="Pfam" id="PF12796">
    <property type="entry name" value="Ank_2"/>
    <property type="match status" value="3"/>
</dbReference>
<reference evidence="6" key="1">
    <citation type="submission" date="2018-09" db="EMBL/GenBank/DDBJ databases">
        <authorList>
            <person name="Livingstone P.G."/>
            <person name="Whitworth D.E."/>
        </authorList>
    </citation>
    <scope>NUCLEOTIDE SEQUENCE [LARGE SCALE GENOMIC DNA]</scope>
    <source>
        <strain evidence="6">CA054A</strain>
    </source>
</reference>
<feature type="repeat" description="ANK" evidence="3">
    <location>
        <begin position="100"/>
        <end position="132"/>
    </location>
</feature>
<organism evidence="5 6">
    <name type="scientific">Corallococcus terminator</name>
    <dbReference type="NCBI Taxonomy" id="2316733"/>
    <lineage>
        <taxon>Bacteria</taxon>
        <taxon>Pseudomonadati</taxon>
        <taxon>Myxococcota</taxon>
        <taxon>Myxococcia</taxon>
        <taxon>Myxococcales</taxon>
        <taxon>Cystobacterineae</taxon>
        <taxon>Myxococcaceae</taxon>
        <taxon>Corallococcus</taxon>
    </lineage>
</organism>
<dbReference type="SUPFAM" id="SSF48403">
    <property type="entry name" value="Ankyrin repeat"/>
    <property type="match status" value="1"/>
</dbReference>
<feature type="repeat" description="ANK" evidence="3">
    <location>
        <begin position="239"/>
        <end position="267"/>
    </location>
</feature>
<sequence>MTAKTQKPLKPPTSRKATPRRKPPAKSLSIRGDEQSLSAAADSGDCEKLRALLARGVDADARDPVTGYSALHYAAMNGRLEAAKLLLASGADVGARLRNARSTPLDMAAANGRVAVVKVLLAAGAPLGQPHGRFGWTALHSAVAHGHAKVVEKLLGAGMDADTPAEHGMTPLGTALLHEEAWKGVVPVLLAAGARLTRISRTLLREIANDEKYTLLRPILQPHGLPAPKKPRPPPVLPPLHEAAASGNAARVKRLLKGGARVKTKLRRSGTTALHLAARNNHVKVMDLLIAAGAPLDGFHKPYEWAPLHEAVFHGHREATQRLLLTGMDVNLQHPESVMPLFLALDEPGVRVLPLLLEAGANAERIFPAVQYDPKYAKLRPLFLKYLKPARKR</sequence>
<keyword evidence="6" id="KW-1185">Reference proteome</keyword>
<dbReference type="PROSITE" id="PS50088">
    <property type="entry name" value="ANK_REPEAT"/>
    <property type="match status" value="6"/>
</dbReference>
<evidence type="ECO:0000256" key="1">
    <source>
        <dbReference type="ARBA" id="ARBA00022737"/>
    </source>
</evidence>
<dbReference type="Gene3D" id="1.25.40.20">
    <property type="entry name" value="Ankyrin repeat-containing domain"/>
    <property type="match status" value="2"/>
</dbReference>
<feature type="repeat" description="ANK" evidence="3">
    <location>
        <begin position="303"/>
        <end position="335"/>
    </location>
</feature>